<name>A0A286F4F9_9BACT</name>
<evidence type="ECO:0000313" key="2">
    <source>
        <dbReference type="Proteomes" id="UP000219452"/>
    </source>
</evidence>
<gene>
    <name evidence="1" type="ORF">SAMN06269250_0289</name>
</gene>
<keyword evidence="2" id="KW-1185">Reference proteome</keyword>
<dbReference type="EMBL" id="OCNH01000001">
    <property type="protein sequence ID" value="SOD78095.1"/>
    <property type="molecule type" value="Genomic_DNA"/>
</dbReference>
<protein>
    <submittedName>
        <fullName evidence="1">Uncharacterized protein</fullName>
    </submittedName>
</protein>
<proteinExistence type="predicted"/>
<accession>A0A286F4F9</accession>
<dbReference type="AlphaFoldDB" id="A0A286F4F9"/>
<reference evidence="2" key="1">
    <citation type="submission" date="2017-09" db="EMBL/GenBank/DDBJ databases">
        <authorList>
            <person name="Varghese N."/>
            <person name="Submissions S."/>
        </authorList>
    </citation>
    <scope>NUCLEOTIDE SEQUENCE [LARGE SCALE GENOMIC DNA]</scope>
    <source>
        <strain evidence="2">DSM 29961</strain>
    </source>
</reference>
<evidence type="ECO:0000313" key="1">
    <source>
        <dbReference type="EMBL" id="SOD78095.1"/>
    </source>
</evidence>
<sequence length="88" mass="10039">MSSLFYIYIKKNLLYVGANCTMDEEETSCIYTRPGRSVLQLHAGTGEYPRQHVQSASEVNFRPYTHILKISFMSTHFSPGLAMGRACW</sequence>
<organism evidence="1 2">
    <name type="scientific">Spirosoma fluviale</name>
    <dbReference type="NCBI Taxonomy" id="1597977"/>
    <lineage>
        <taxon>Bacteria</taxon>
        <taxon>Pseudomonadati</taxon>
        <taxon>Bacteroidota</taxon>
        <taxon>Cytophagia</taxon>
        <taxon>Cytophagales</taxon>
        <taxon>Cytophagaceae</taxon>
        <taxon>Spirosoma</taxon>
    </lineage>
</organism>
<dbReference type="Proteomes" id="UP000219452">
    <property type="component" value="Unassembled WGS sequence"/>
</dbReference>